<organism evidence="1 2">
    <name type="scientific">Treponema rectale</name>
    <dbReference type="NCBI Taxonomy" id="744512"/>
    <lineage>
        <taxon>Bacteria</taxon>
        <taxon>Pseudomonadati</taxon>
        <taxon>Spirochaetota</taxon>
        <taxon>Spirochaetia</taxon>
        <taxon>Spirochaetales</taxon>
        <taxon>Treponemataceae</taxon>
        <taxon>Treponema</taxon>
    </lineage>
</organism>
<dbReference type="Pfam" id="PF10974">
    <property type="entry name" value="DUF2804"/>
    <property type="match status" value="1"/>
</dbReference>
<dbReference type="EMBL" id="CP031517">
    <property type="protein sequence ID" value="QOS40920.1"/>
    <property type="molecule type" value="Genomic_DNA"/>
</dbReference>
<dbReference type="Proteomes" id="UP000593591">
    <property type="component" value="Chromosome"/>
</dbReference>
<name>A0A7M1XP42_9SPIR</name>
<protein>
    <submittedName>
        <fullName evidence="1">DUF2804 family protein</fullName>
    </submittedName>
</protein>
<dbReference type="PANTHER" id="PTHR35868">
    <property type="entry name" value="DUF2804 DOMAIN-CONTAINING PROTEIN-RELATED"/>
    <property type="match status" value="1"/>
</dbReference>
<evidence type="ECO:0000313" key="1">
    <source>
        <dbReference type="EMBL" id="QOS40920.1"/>
    </source>
</evidence>
<dbReference type="KEGG" id="trc:DYE49_10875"/>
<reference evidence="1 2" key="1">
    <citation type="submission" date="2018-08" db="EMBL/GenBank/DDBJ databases">
        <title>The first complete genome of Treponema rectale (CHPAT), a commensal spirochete of the bovine rectum.</title>
        <authorList>
            <person name="Staton G.J."/>
            <person name="Clegg S.R."/>
            <person name="Carter S.D."/>
            <person name="Radford A.D."/>
            <person name="Darby A."/>
            <person name="Hall N."/>
            <person name="Birtles R.J."/>
            <person name="Evans N.J."/>
        </authorList>
    </citation>
    <scope>NUCLEOTIDE SEQUENCE [LARGE SCALE GENOMIC DNA]</scope>
    <source>
        <strain evidence="1 2">CHPA</strain>
    </source>
</reference>
<proteinExistence type="predicted"/>
<gene>
    <name evidence="1" type="ORF">DYE49_10875</name>
</gene>
<sequence>MLYTREILEQPGKFIKNGIPEFGTFKGHPDRLDIRGVKNPYSFHFPKVLSNLRIKSRLSLYFSLGEFIGHINFLDAKVFGFAEVVFWNAKTLKKFVYHSVMGPRKRFVPHDMNTAATGCYRKHRYIRISWDRKAGRISAVFNLKGDSVRPSVNATLTGTFTDSLSSELTSILPSPTMRRCTGKYNAGFNLHGSITIIPKKQPGQTMTDSQGFGFLDINRTYMKVHNEGEFITGIGCYDEKPVLFRIESTSQEAVNPDKYNGNVLFYNGEVTVLPPVVITHPFGIKKNWVIQDTENMIDLSFTPSSDNINKVSIFVLKAEYNTIFGKLEGTLATAGGEKINFKSFDGIAQKYKIRL</sequence>
<dbReference type="InterPro" id="IPR021243">
    <property type="entry name" value="DUF2804"/>
</dbReference>
<dbReference type="AlphaFoldDB" id="A0A7M1XP42"/>
<evidence type="ECO:0000313" key="2">
    <source>
        <dbReference type="Proteomes" id="UP000593591"/>
    </source>
</evidence>
<accession>A0A7M1XP42</accession>